<feature type="transmembrane region" description="Helical" evidence="1">
    <location>
        <begin position="91"/>
        <end position="107"/>
    </location>
</feature>
<protein>
    <submittedName>
        <fullName evidence="2">Uncharacterized protein</fullName>
    </submittedName>
</protein>
<dbReference type="OrthoDB" id="5189031at2"/>
<organism evidence="2 3">
    <name type="scientific">Mycolicibacterium hodleri</name>
    <dbReference type="NCBI Taxonomy" id="49897"/>
    <lineage>
        <taxon>Bacteria</taxon>
        <taxon>Bacillati</taxon>
        <taxon>Actinomycetota</taxon>
        <taxon>Actinomycetes</taxon>
        <taxon>Mycobacteriales</taxon>
        <taxon>Mycobacteriaceae</taxon>
        <taxon>Mycolicibacterium</taxon>
    </lineage>
</organism>
<comment type="caution">
    <text evidence="2">The sequence shown here is derived from an EMBL/GenBank/DDBJ whole genome shotgun (WGS) entry which is preliminary data.</text>
</comment>
<sequence length="263" mass="27561">MIEANRVVSQPNSVVKAWRWVTAALSLSQLAAPPVIDRVFGNFLETGATNEALITPAGWAFSIWGLITLLSVVTSVAVLRAGLGAPWETRALIGSSVAFTGFSIWLITAAQDWLWLTVAVFAIMVTALIDIMRLLVRHAEDLTCPDWLRRLTTLTFGLYLGWSSVAVFVNVAAALIDSGASATGTAWQAAVLVAATASAVGLTVVLRGTPGYVAAALWALIAAAIGAVHRGSALLAGVSLAAAILIAVVAVISFRSRRVRAQT</sequence>
<dbReference type="AlphaFoldDB" id="A0A502E820"/>
<reference evidence="2 3" key="1">
    <citation type="journal article" date="2019" name="Environ. Microbiol.">
        <title>Species interactions and distinct microbial communities in high Arctic permafrost affected cryosols are associated with the CH4 and CO2 gas fluxes.</title>
        <authorList>
            <person name="Altshuler I."/>
            <person name="Hamel J."/>
            <person name="Turney S."/>
            <person name="Magnuson E."/>
            <person name="Levesque R."/>
            <person name="Greer C."/>
            <person name="Whyte L.G."/>
        </authorList>
    </citation>
    <scope>NUCLEOTIDE SEQUENCE [LARGE SCALE GENOMIC DNA]</scope>
    <source>
        <strain evidence="2 3">S5.20</strain>
    </source>
</reference>
<dbReference type="RefSeq" id="WP_140693038.1">
    <property type="nucleotide sequence ID" value="NZ_RCZG01000006.1"/>
</dbReference>
<dbReference type="Proteomes" id="UP000320095">
    <property type="component" value="Unassembled WGS sequence"/>
</dbReference>
<feature type="transmembrane region" description="Helical" evidence="1">
    <location>
        <begin position="187"/>
        <end position="206"/>
    </location>
</feature>
<feature type="transmembrane region" description="Helical" evidence="1">
    <location>
        <begin position="113"/>
        <end position="136"/>
    </location>
</feature>
<gene>
    <name evidence="2" type="ORF">EAH80_16570</name>
</gene>
<evidence type="ECO:0000313" key="3">
    <source>
        <dbReference type="Proteomes" id="UP000320095"/>
    </source>
</evidence>
<evidence type="ECO:0000313" key="2">
    <source>
        <dbReference type="EMBL" id="TPG33022.1"/>
    </source>
</evidence>
<keyword evidence="1" id="KW-0472">Membrane</keyword>
<keyword evidence="1" id="KW-0812">Transmembrane</keyword>
<feature type="transmembrane region" description="Helical" evidence="1">
    <location>
        <begin position="211"/>
        <end position="228"/>
    </location>
</feature>
<keyword evidence="1" id="KW-1133">Transmembrane helix</keyword>
<accession>A0A502E820</accession>
<evidence type="ECO:0000256" key="1">
    <source>
        <dbReference type="SAM" id="Phobius"/>
    </source>
</evidence>
<name>A0A502E820_9MYCO</name>
<feature type="transmembrane region" description="Helical" evidence="1">
    <location>
        <begin position="156"/>
        <end position="175"/>
    </location>
</feature>
<dbReference type="EMBL" id="RCZG01000006">
    <property type="protein sequence ID" value="TPG33022.1"/>
    <property type="molecule type" value="Genomic_DNA"/>
</dbReference>
<proteinExistence type="predicted"/>
<keyword evidence="3" id="KW-1185">Reference proteome</keyword>
<feature type="transmembrane region" description="Helical" evidence="1">
    <location>
        <begin position="234"/>
        <end position="254"/>
    </location>
</feature>
<feature type="transmembrane region" description="Helical" evidence="1">
    <location>
        <begin position="59"/>
        <end position="79"/>
    </location>
</feature>